<evidence type="ECO:0000313" key="1">
    <source>
        <dbReference type="EMBL" id="KAK4320067.1"/>
    </source>
</evidence>
<protein>
    <submittedName>
        <fullName evidence="1">Uncharacterized protein</fullName>
    </submittedName>
</protein>
<proteinExistence type="predicted"/>
<organism evidence="1 2">
    <name type="scientific">Petrolisthes manimaculis</name>
    <dbReference type="NCBI Taxonomy" id="1843537"/>
    <lineage>
        <taxon>Eukaryota</taxon>
        <taxon>Metazoa</taxon>
        <taxon>Ecdysozoa</taxon>
        <taxon>Arthropoda</taxon>
        <taxon>Crustacea</taxon>
        <taxon>Multicrustacea</taxon>
        <taxon>Malacostraca</taxon>
        <taxon>Eumalacostraca</taxon>
        <taxon>Eucarida</taxon>
        <taxon>Decapoda</taxon>
        <taxon>Pleocyemata</taxon>
        <taxon>Anomura</taxon>
        <taxon>Galatheoidea</taxon>
        <taxon>Porcellanidae</taxon>
        <taxon>Petrolisthes</taxon>
    </lineage>
</organism>
<comment type="caution">
    <text evidence="1">The sequence shown here is derived from an EMBL/GenBank/DDBJ whole genome shotgun (WGS) entry which is preliminary data.</text>
</comment>
<dbReference type="EMBL" id="JAWZYT010000697">
    <property type="protein sequence ID" value="KAK4320067.1"/>
    <property type="molecule type" value="Genomic_DNA"/>
</dbReference>
<keyword evidence="2" id="KW-1185">Reference proteome</keyword>
<dbReference type="AlphaFoldDB" id="A0AAE1Q7S4"/>
<reference evidence="1" key="1">
    <citation type="submission" date="2023-11" db="EMBL/GenBank/DDBJ databases">
        <title>Genome assemblies of two species of porcelain crab, Petrolisthes cinctipes and Petrolisthes manimaculis (Anomura: Porcellanidae).</title>
        <authorList>
            <person name="Angst P."/>
        </authorList>
    </citation>
    <scope>NUCLEOTIDE SEQUENCE</scope>
    <source>
        <strain evidence="1">PB745_02</strain>
        <tissue evidence="1">Gill</tissue>
    </source>
</reference>
<sequence length="77" mass="8645">MQWVGVVVGSHQGVSTHRRTSGAHCCSEIPCWFGLESQDTQLPCVTTRRHSRSLGDGEAVYWQGKTYTLIFPFHHEG</sequence>
<dbReference type="Proteomes" id="UP001292094">
    <property type="component" value="Unassembled WGS sequence"/>
</dbReference>
<accession>A0AAE1Q7S4</accession>
<evidence type="ECO:0000313" key="2">
    <source>
        <dbReference type="Proteomes" id="UP001292094"/>
    </source>
</evidence>
<gene>
    <name evidence="1" type="ORF">Pmani_009055</name>
</gene>
<name>A0AAE1Q7S4_9EUCA</name>